<feature type="region of interest" description="Disordered" evidence="2">
    <location>
        <begin position="1"/>
        <end position="54"/>
    </location>
</feature>
<feature type="coiled-coil region" evidence="1">
    <location>
        <begin position="198"/>
        <end position="228"/>
    </location>
</feature>
<feature type="compositionally biased region" description="Low complexity" evidence="2">
    <location>
        <begin position="34"/>
        <end position="49"/>
    </location>
</feature>
<evidence type="ECO:0000256" key="1">
    <source>
        <dbReference type="SAM" id="Coils"/>
    </source>
</evidence>
<dbReference type="Proteomes" id="UP000073492">
    <property type="component" value="Unassembled WGS sequence"/>
</dbReference>
<dbReference type="OrthoDB" id="10350949at2759"/>
<comment type="caution">
    <text evidence="3">The sequence shown here is derived from an EMBL/GenBank/DDBJ whole genome shotgun (WGS) entry which is preliminary data.</text>
</comment>
<accession>A0A139IRB8</accession>
<dbReference type="AlphaFoldDB" id="A0A139IRB8"/>
<evidence type="ECO:0000256" key="2">
    <source>
        <dbReference type="SAM" id="MobiDB-lite"/>
    </source>
</evidence>
<evidence type="ECO:0000313" key="4">
    <source>
        <dbReference type="Proteomes" id="UP000073492"/>
    </source>
</evidence>
<evidence type="ECO:0000313" key="3">
    <source>
        <dbReference type="EMBL" id="KXT17225.1"/>
    </source>
</evidence>
<organism evidence="3 4">
    <name type="scientific">Pseudocercospora musae</name>
    <dbReference type="NCBI Taxonomy" id="113226"/>
    <lineage>
        <taxon>Eukaryota</taxon>
        <taxon>Fungi</taxon>
        <taxon>Dikarya</taxon>
        <taxon>Ascomycota</taxon>
        <taxon>Pezizomycotina</taxon>
        <taxon>Dothideomycetes</taxon>
        <taxon>Dothideomycetidae</taxon>
        <taxon>Mycosphaerellales</taxon>
        <taxon>Mycosphaerellaceae</taxon>
        <taxon>Pseudocercospora</taxon>
    </lineage>
</organism>
<dbReference type="EMBL" id="LFZO01000023">
    <property type="protein sequence ID" value="KXT17225.1"/>
    <property type="molecule type" value="Genomic_DNA"/>
</dbReference>
<reference evidence="3 4" key="1">
    <citation type="submission" date="2015-07" db="EMBL/GenBank/DDBJ databases">
        <title>Comparative genomics of the Sigatoka disease complex on banana suggests a link between parallel evolutionary changes in Pseudocercospora fijiensis and Pseudocercospora eumusae and increased virulence on the banana host.</title>
        <authorList>
            <person name="Chang T.-C."/>
            <person name="Salvucci A."/>
            <person name="Crous P.W."/>
            <person name="Stergiopoulos I."/>
        </authorList>
    </citation>
    <scope>NUCLEOTIDE SEQUENCE [LARGE SCALE GENOMIC DNA]</scope>
    <source>
        <strain evidence="3 4">CBS 116634</strain>
    </source>
</reference>
<gene>
    <name evidence="3" type="ORF">AC579_5788</name>
</gene>
<name>A0A139IRB8_9PEZI</name>
<protein>
    <submittedName>
        <fullName evidence="3">Uncharacterized protein</fullName>
    </submittedName>
</protein>
<feature type="region of interest" description="Disordered" evidence="2">
    <location>
        <begin position="609"/>
        <end position="632"/>
    </location>
</feature>
<keyword evidence="4" id="KW-1185">Reference proteome</keyword>
<keyword evidence="1" id="KW-0175">Coiled coil</keyword>
<sequence length="632" mass="73665">MPVSALRPNPRNLSGKPRKEKWTYPELVSPTRASPRSHNPPSRNSIPRRYIGSSWKRNPTPIYKKILANPEAVRDDLELPQFTELRHLPENIDRDHKQALYYNQIRNLRDRSFTTQHESIKKDIHEGQVRRTTIPAKKHELPPERREKYDTIIQDQRYDSDHMEREEWKGHGWLDRARAELEFPEELDRLWEEWMLRGRRTSQQERELEEREKEIEREEREARILEYVRKDMGERERIRRKILVEDRVERKLVPRLGGGRISWEEVEGERFWSGGDLMKDGVLWPEALRYIDSVPLRSFPGEAIEMPGEFENPVERRWRFWFKDACEEEEEERLADEKWYRIIVSLDFANSCSVPVGWRKTPHVASDEREADVSEYTLGWVFVETNEWNRFAGLRNVREFRSTSPDEGKLLTSDELEALSNRFEEDLEERGLMMYRITADSGFGEHGDEDWETERGGDAKFLFVNELGLRRVVVEEEARRGGVERPGILAVHASIDGGKNSTQWALEDMQAFRAAVVSDRARRELEDYQAFKAAVRAEAEIHKKRGLFEGAIDSAGRLDAKGKGRAFDTAGSSTVNGEKYGERPAVAVIVPEQPTFANVDAAELLRKQFDQTHGQKKANQATVEDGEGDEEL</sequence>
<proteinExistence type="predicted"/>